<gene>
    <name evidence="2" type="ORF">B0174_04890</name>
</gene>
<feature type="transmembrane region" description="Helical" evidence="1">
    <location>
        <begin position="504"/>
        <end position="524"/>
    </location>
</feature>
<keyword evidence="1" id="KW-1133">Transmembrane helix</keyword>
<comment type="caution">
    <text evidence="2">The sequence shown here is derived from an EMBL/GenBank/DDBJ whole genome shotgun (WGS) entry which is preliminary data.</text>
</comment>
<dbReference type="Pfam" id="PF13576">
    <property type="entry name" value="Pentapeptide_3"/>
    <property type="match status" value="1"/>
</dbReference>
<feature type="transmembrane region" description="Helical" evidence="1">
    <location>
        <begin position="530"/>
        <end position="547"/>
    </location>
</feature>
<protein>
    <recommendedName>
        <fullName evidence="4">Pentapeptide repeat-containing protein</fullName>
    </recommendedName>
</protein>
<dbReference type="Gene3D" id="2.160.20.80">
    <property type="entry name" value="E3 ubiquitin-protein ligase SopA"/>
    <property type="match status" value="1"/>
</dbReference>
<evidence type="ECO:0000313" key="2">
    <source>
        <dbReference type="EMBL" id="PUE65138.1"/>
    </source>
</evidence>
<dbReference type="Proteomes" id="UP000251135">
    <property type="component" value="Unassembled WGS sequence"/>
</dbReference>
<feature type="transmembrane region" description="Helical" evidence="1">
    <location>
        <begin position="572"/>
        <end position="591"/>
    </location>
</feature>
<keyword evidence="1" id="KW-0812">Transmembrane</keyword>
<evidence type="ECO:0008006" key="4">
    <source>
        <dbReference type="Google" id="ProtNLM"/>
    </source>
</evidence>
<name>A0A363D1C2_9BACT</name>
<accession>A0A363D1C2</accession>
<sequence>MIGIKMVGKHKDILITEKSTYSEDFKKIGFLNDFYDELIAYIINSIGENRIIELFEDYWSTEYNDENHEYYSIQSNSIVLLLKPYFNNEEHVNNLFDFLFEDRVIVFNHIFFPEHNGRDAFDYMKILSKLKRIWFNYCKFSTTYLELNNIEVFFQDCDFFDIYSISNSKLLTNTSNVIYQMCIFHQDIHISKMDNKENIIENTLFSDCYFKKEIDAENINFEKGLFNNTKHNEYIEISIIKLINCIINNDFILQGYKIQNLDLSETTFLRKTKIQYGEIKIDANFYNTKFEDLADFYRTKFYKVNFERTDFKNIAVFSEAEFSCDVDFKYTKFLSTSIFRDTIIEEELNLRDTIFKEDANFLDITSKSRKIYDEDKNDYIHIGELEDIKVSNRETARIIKNFFDNSNNILEANRFYKLEMKKREEELEKSFSKGRNIFEYLIFKFHGLSSNHSQNPLLAFFWIYLFSMFYSFFEFNSKMQEYSDKFQFSYFETIFKKISLNQELVVLLIIIGTIFVMGLIFALITKFKEIGLYSIFLLFITILYIIYTKDYSLSIVSNSFNPFSIMTGKDSLNVITLIYKIVIAYLIYQFIISIRQNTRRN</sequence>
<dbReference type="AlphaFoldDB" id="A0A363D1C2"/>
<dbReference type="InterPro" id="IPR001646">
    <property type="entry name" value="5peptide_repeat"/>
</dbReference>
<keyword evidence="1" id="KW-0472">Membrane</keyword>
<organism evidence="2 3">
    <name type="scientific">Arcobacter caeni</name>
    <dbReference type="NCBI Taxonomy" id="1912877"/>
    <lineage>
        <taxon>Bacteria</taxon>
        <taxon>Pseudomonadati</taxon>
        <taxon>Campylobacterota</taxon>
        <taxon>Epsilonproteobacteria</taxon>
        <taxon>Campylobacterales</taxon>
        <taxon>Arcobacteraceae</taxon>
        <taxon>Arcobacter</taxon>
    </lineage>
</organism>
<keyword evidence="3" id="KW-1185">Reference proteome</keyword>
<evidence type="ECO:0000313" key="3">
    <source>
        <dbReference type="Proteomes" id="UP000251135"/>
    </source>
</evidence>
<proteinExistence type="predicted"/>
<reference evidence="2 3" key="1">
    <citation type="submission" date="2017-02" db="EMBL/GenBank/DDBJ databases">
        <title>Arcobacter caeni sp. nov, a new Arcobacter species isolated from reclaimed water.</title>
        <authorList>
            <person name="Figueras M.J."/>
            <person name="Perez-Cataluna A."/>
            <person name="Salas-Masso N."/>
        </authorList>
    </citation>
    <scope>NUCLEOTIDE SEQUENCE [LARGE SCALE GENOMIC DNA]</scope>
    <source>
        <strain evidence="2 3">RW17-10</strain>
    </source>
</reference>
<dbReference type="EMBL" id="MUXE01000005">
    <property type="protein sequence ID" value="PUE65138.1"/>
    <property type="molecule type" value="Genomic_DNA"/>
</dbReference>
<evidence type="ECO:0000256" key="1">
    <source>
        <dbReference type="SAM" id="Phobius"/>
    </source>
</evidence>